<sequence>MGVFSDTRPAITCWAARATGSGSVTFPAMDARAEVSAAKLPCRCTEVCTICASALSGVAGGRGGADGTVPVEGGGAICTVGPAATRPILAGVVACGCWVGGKGTGTACCGAAADGVAAAYETVGNVAAAGCAAGSWARSGVDNAC</sequence>
<name>A0ABQ5UCB9_9HYPH</name>
<dbReference type="EMBL" id="BSNG01000001">
    <property type="protein sequence ID" value="GLQ09739.1"/>
    <property type="molecule type" value="Genomic_DNA"/>
</dbReference>
<proteinExistence type="predicted"/>
<reference evidence="1" key="1">
    <citation type="journal article" date="2014" name="Int. J. Syst. Evol. Microbiol.">
        <title>Complete genome of a new Firmicutes species belonging to the dominant human colonic microbiota ('Ruminococcus bicirculans') reveals two chromosomes and a selective capacity to utilize plant glucans.</title>
        <authorList>
            <consortium name="NISC Comparative Sequencing Program"/>
            <person name="Wegmann U."/>
            <person name="Louis P."/>
            <person name="Goesmann A."/>
            <person name="Henrissat B."/>
            <person name="Duncan S.H."/>
            <person name="Flint H.J."/>
        </authorList>
    </citation>
    <scope>NUCLEOTIDE SEQUENCE</scope>
    <source>
        <strain evidence="1">NBRC 103855</strain>
    </source>
</reference>
<organism evidence="1 2">
    <name type="scientific">Devosia yakushimensis</name>
    <dbReference type="NCBI Taxonomy" id="470028"/>
    <lineage>
        <taxon>Bacteria</taxon>
        <taxon>Pseudomonadati</taxon>
        <taxon>Pseudomonadota</taxon>
        <taxon>Alphaproteobacteria</taxon>
        <taxon>Hyphomicrobiales</taxon>
        <taxon>Devosiaceae</taxon>
        <taxon>Devosia</taxon>
    </lineage>
</organism>
<reference evidence="1" key="2">
    <citation type="submission" date="2023-01" db="EMBL/GenBank/DDBJ databases">
        <title>Draft genome sequence of Devosia yakushimensis strain NBRC 103855.</title>
        <authorList>
            <person name="Sun Q."/>
            <person name="Mori K."/>
        </authorList>
    </citation>
    <scope>NUCLEOTIDE SEQUENCE</scope>
    <source>
        <strain evidence="1">NBRC 103855</strain>
    </source>
</reference>
<protein>
    <submittedName>
        <fullName evidence="1">Uncharacterized protein</fullName>
    </submittedName>
</protein>
<evidence type="ECO:0000313" key="1">
    <source>
        <dbReference type="EMBL" id="GLQ09739.1"/>
    </source>
</evidence>
<comment type="caution">
    <text evidence="1">The sequence shown here is derived from an EMBL/GenBank/DDBJ whole genome shotgun (WGS) entry which is preliminary data.</text>
</comment>
<gene>
    <name evidence="1" type="ORF">GCM10007913_16710</name>
</gene>
<dbReference type="Proteomes" id="UP001161406">
    <property type="component" value="Unassembled WGS sequence"/>
</dbReference>
<accession>A0ABQ5UCB9</accession>
<evidence type="ECO:0000313" key="2">
    <source>
        <dbReference type="Proteomes" id="UP001161406"/>
    </source>
</evidence>
<keyword evidence="2" id="KW-1185">Reference proteome</keyword>